<dbReference type="AlphaFoldDB" id="A0A2R6XQZ1"/>
<keyword evidence="3" id="KW-1185">Reference proteome</keyword>
<proteinExistence type="predicted"/>
<feature type="compositionally biased region" description="Basic and acidic residues" evidence="1">
    <location>
        <begin position="61"/>
        <end position="70"/>
    </location>
</feature>
<sequence length="180" mass="19780">MPQRGHKLSHTDSLRHRPAVTGNTSTLLVRGRNSARSRLRSPLAPGVESPSPPPHHRHTHRETPRRDRELSSPGIAYRRNDPAGSLLCFPSPRSASPAASTPPPCHCPHSLPLGQASRCRRRGRSPESRFLRCAAPKLSHSPQAALTELDGKSIPWRPKMSPLISVDFGYEVCISSYIVS</sequence>
<gene>
    <name evidence="2" type="ORF">MARPO_0005s0154</name>
</gene>
<feature type="region of interest" description="Disordered" evidence="1">
    <location>
        <begin position="1"/>
        <end position="79"/>
    </location>
</feature>
<evidence type="ECO:0000313" key="3">
    <source>
        <dbReference type="Proteomes" id="UP000244005"/>
    </source>
</evidence>
<reference evidence="3" key="1">
    <citation type="journal article" date="2017" name="Cell">
        <title>Insights into land plant evolution garnered from the Marchantia polymorpha genome.</title>
        <authorList>
            <person name="Bowman J.L."/>
            <person name="Kohchi T."/>
            <person name="Yamato K.T."/>
            <person name="Jenkins J."/>
            <person name="Shu S."/>
            <person name="Ishizaki K."/>
            <person name="Yamaoka S."/>
            <person name="Nishihama R."/>
            <person name="Nakamura Y."/>
            <person name="Berger F."/>
            <person name="Adam C."/>
            <person name="Aki S.S."/>
            <person name="Althoff F."/>
            <person name="Araki T."/>
            <person name="Arteaga-Vazquez M.A."/>
            <person name="Balasubrmanian S."/>
            <person name="Barry K."/>
            <person name="Bauer D."/>
            <person name="Boehm C.R."/>
            <person name="Briginshaw L."/>
            <person name="Caballero-Perez J."/>
            <person name="Catarino B."/>
            <person name="Chen F."/>
            <person name="Chiyoda S."/>
            <person name="Chovatia M."/>
            <person name="Davies K.M."/>
            <person name="Delmans M."/>
            <person name="Demura T."/>
            <person name="Dierschke T."/>
            <person name="Dolan L."/>
            <person name="Dorantes-Acosta A.E."/>
            <person name="Eklund D.M."/>
            <person name="Florent S.N."/>
            <person name="Flores-Sandoval E."/>
            <person name="Fujiyama A."/>
            <person name="Fukuzawa H."/>
            <person name="Galik B."/>
            <person name="Grimanelli D."/>
            <person name="Grimwood J."/>
            <person name="Grossniklaus U."/>
            <person name="Hamada T."/>
            <person name="Haseloff J."/>
            <person name="Hetherington A.J."/>
            <person name="Higo A."/>
            <person name="Hirakawa Y."/>
            <person name="Hundley H.N."/>
            <person name="Ikeda Y."/>
            <person name="Inoue K."/>
            <person name="Inoue S.I."/>
            <person name="Ishida S."/>
            <person name="Jia Q."/>
            <person name="Kakita M."/>
            <person name="Kanazawa T."/>
            <person name="Kawai Y."/>
            <person name="Kawashima T."/>
            <person name="Kennedy M."/>
            <person name="Kinose K."/>
            <person name="Kinoshita T."/>
            <person name="Kohara Y."/>
            <person name="Koide E."/>
            <person name="Komatsu K."/>
            <person name="Kopischke S."/>
            <person name="Kubo M."/>
            <person name="Kyozuka J."/>
            <person name="Lagercrantz U."/>
            <person name="Lin S.S."/>
            <person name="Lindquist E."/>
            <person name="Lipzen A.M."/>
            <person name="Lu C.W."/>
            <person name="De Luna E."/>
            <person name="Martienssen R.A."/>
            <person name="Minamino N."/>
            <person name="Mizutani M."/>
            <person name="Mizutani M."/>
            <person name="Mochizuki N."/>
            <person name="Monte I."/>
            <person name="Mosher R."/>
            <person name="Nagasaki H."/>
            <person name="Nakagami H."/>
            <person name="Naramoto S."/>
            <person name="Nishitani K."/>
            <person name="Ohtani M."/>
            <person name="Okamoto T."/>
            <person name="Okumura M."/>
            <person name="Phillips J."/>
            <person name="Pollak B."/>
            <person name="Reinders A."/>
            <person name="Rovekamp M."/>
            <person name="Sano R."/>
            <person name="Sawa S."/>
            <person name="Schmid M.W."/>
            <person name="Shirakawa M."/>
            <person name="Solano R."/>
            <person name="Spunde A."/>
            <person name="Suetsugu N."/>
            <person name="Sugano S."/>
            <person name="Sugiyama A."/>
            <person name="Sun R."/>
            <person name="Suzuki Y."/>
            <person name="Takenaka M."/>
            <person name="Takezawa D."/>
            <person name="Tomogane H."/>
            <person name="Tsuzuki M."/>
            <person name="Ueda T."/>
            <person name="Umeda M."/>
            <person name="Ward J.M."/>
            <person name="Watanabe Y."/>
            <person name="Yazaki K."/>
            <person name="Yokoyama R."/>
            <person name="Yoshitake Y."/>
            <person name="Yotsui I."/>
            <person name="Zachgo S."/>
            <person name="Schmutz J."/>
        </authorList>
    </citation>
    <scope>NUCLEOTIDE SEQUENCE [LARGE SCALE GENOMIC DNA]</scope>
    <source>
        <strain evidence="3">Tak-1</strain>
    </source>
</reference>
<dbReference type="Proteomes" id="UP000244005">
    <property type="component" value="Unassembled WGS sequence"/>
</dbReference>
<evidence type="ECO:0000256" key="1">
    <source>
        <dbReference type="SAM" id="MobiDB-lite"/>
    </source>
</evidence>
<dbReference type="EMBL" id="KZ772677">
    <property type="protein sequence ID" value="PTQ48514.1"/>
    <property type="molecule type" value="Genomic_DNA"/>
</dbReference>
<name>A0A2R6XQZ1_MARPO</name>
<organism evidence="2 3">
    <name type="scientific">Marchantia polymorpha</name>
    <name type="common">Common liverwort</name>
    <name type="synonym">Marchantia aquatica</name>
    <dbReference type="NCBI Taxonomy" id="3197"/>
    <lineage>
        <taxon>Eukaryota</taxon>
        <taxon>Viridiplantae</taxon>
        <taxon>Streptophyta</taxon>
        <taxon>Embryophyta</taxon>
        <taxon>Marchantiophyta</taxon>
        <taxon>Marchantiopsida</taxon>
        <taxon>Marchantiidae</taxon>
        <taxon>Marchantiales</taxon>
        <taxon>Marchantiaceae</taxon>
        <taxon>Marchantia</taxon>
    </lineage>
</organism>
<protein>
    <submittedName>
        <fullName evidence="2">Uncharacterized protein</fullName>
    </submittedName>
</protein>
<accession>A0A2R6XQZ1</accession>
<evidence type="ECO:0000313" key="2">
    <source>
        <dbReference type="EMBL" id="PTQ48514.1"/>
    </source>
</evidence>